<evidence type="ECO:0000313" key="3">
    <source>
        <dbReference type="Proteomes" id="UP001345827"/>
    </source>
</evidence>
<accession>A0AAV9QJ39</accession>
<keyword evidence="3" id="KW-1185">Reference proteome</keyword>
<feature type="domain" description="ABM" evidence="1">
    <location>
        <begin position="123"/>
        <end position="192"/>
    </location>
</feature>
<dbReference type="AlphaFoldDB" id="A0AAV9QJ39"/>
<dbReference type="InterPro" id="IPR007138">
    <property type="entry name" value="ABM_dom"/>
</dbReference>
<protein>
    <recommendedName>
        <fullName evidence="1">ABM domain-containing protein</fullName>
    </recommendedName>
</protein>
<evidence type="ECO:0000313" key="2">
    <source>
        <dbReference type="EMBL" id="KAK5541970.1"/>
    </source>
</evidence>
<dbReference type="Pfam" id="PF03992">
    <property type="entry name" value="ABM"/>
    <property type="match status" value="1"/>
</dbReference>
<dbReference type="InterPro" id="IPR011008">
    <property type="entry name" value="Dimeric_a/b-barrel"/>
</dbReference>
<dbReference type="Gene3D" id="3.30.70.100">
    <property type="match status" value="2"/>
</dbReference>
<proteinExistence type="predicted"/>
<organism evidence="2 3">
    <name type="scientific">Vermiconidia calcicola</name>
    <dbReference type="NCBI Taxonomy" id="1690605"/>
    <lineage>
        <taxon>Eukaryota</taxon>
        <taxon>Fungi</taxon>
        <taxon>Dikarya</taxon>
        <taxon>Ascomycota</taxon>
        <taxon>Pezizomycotina</taxon>
        <taxon>Dothideomycetes</taxon>
        <taxon>Dothideomycetidae</taxon>
        <taxon>Mycosphaerellales</taxon>
        <taxon>Extremaceae</taxon>
        <taxon>Vermiconidia</taxon>
    </lineage>
</organism>
<dbReference type="EMBL" id="JAXLQG010000003">
    <property type="protein sequence ID" value="KAK5541970.1"/>
    <property type="molecule type" value="Genomic_DNA"/>
</dbReference>
<reference evidence="2 3" key="1">
    <citation type="submission" date="2023-06" db="EMBL/GenBank/DDBJ databases">
        <title>Black Yeasts Isolated from many extreme environments.</title>
        <authorList>
            <person name="Coleine C."/>
            <person name="Stajich J.E."/>
            <person name="Selbmann L."/>
        </authorList>
    </citation>
    <scope>NUCLEOTIDE SEQUENCE [LARGE SCALE GENOMIC DNA]</scope>
    <source>
        <strain evidence="2 3">CCFEE 5887</strain>
    </source>
</reference>
<dbReference type="Proteomes" id="UP001345827">
    <property type="component" value="Unassembled WGS sequence"/>
</dbReference>
<name>A0AAV9QJ39_9PEZI</name>
<evidence type="ECO:0000259" key="1">
    <source>
        <dbReference type="Pfam" id="PF03992"/>
    </source>
</evidence>
<dbReference type="SUPFAM" id="SSF54909">
    <property type="entry name" value="Dimeric alpha+beta barrel"/>
    <property type="match status" value="1"/>
</dbReference>
<comment type="caution">
    <text evidence="2">The sequence shown here is derived from an EMBL/GenBank/DDBJ whole genome shotgun (WGS) entry which is preliminary data.</text>
</comment>
<sequence>MPVVQLVVLPHRVVLSEAELEKEWTTALKVLQSANGLIAQWEGKKHEEMNVKAWILLWKDLESSQRFFTSRSYYEFNQAIQPALFGRRIQWNQRAFIDSSDWSGLKNLNHAVTSPALEIAWTQVVEGGVAGYHEQTRNVTGPIMDKELGCGGYFVAPSIEDAHRLMVLINWKSVDAHHQEHEKGPAFRKCIEASKDYYAVFVVPWHIVDIKLIFGQMPVF</sequence>
<gene>
    <name evidence="2" type="ORF">LTR25_001855</name>
</gene>